<evidence type="ECO:0000259" key="8">
    <source>
        <dbReference type="PROSITE" id="PS50928"/>
    </source>
</evidence>
<name>A0ABY8QDU7_9RHOB</name>
<dbReference type="PROSITE" id="PS50928">
    <property type="entry name" value="ABC_TM1"/>
    <property type="match status" value="1"/>
</dbReference>
<keyword evidence="3" id="KW-1003">Cell membrane</keyword>
<dbReference type="EMBL" id="CP124616">
    <property type="protein sequence ID" value="WGW02795.1"/>
    <property type="molecule type" value="Genomic_DNA"/>
</dbReference>
<keyword evidence="6 7" id="KW-0472">Membrane</keyword>
<dbReference type="InterPro" id="IPR000515">
    <property type="entry name" value="MetI-like"/>
</dbReference>
<dbReference type="Gene3D" id="1.10.3720.10">
    <property type="entry name" value="MetI-like"/>
    <property type="match status" value="1"/>
</dbReference>
<feature type="transmembrane region" description="Helical" evidence="7">
    <location>
        <begin position="165"/>
        <end position="186"/>
    </location>
</feature>
<evidence type="ECO:0000256" key="4">
    <source>
        <dbReference type="ARBA" id="ARBA00022692"/>
    </source>
</evidence>
<proteinExistence type="inferred from homology"/>
<evidence type="ECO:0000256" key="5">
    <source>
        <dbReference type="ARBA" id="ARBA00022989"/>
    </source>
</evidence>
<feature type="transmembrane region" description="Helical" evidence="7">
    <location>
        <begin position="313"/>
        <end position="338"/>
    </location>
</feature>
<organism evidence="9 10">
    <name type="scientific">Tropicibacter oceani</name>
    <dbReference type="NCBI Taxonomy" id="3058420"/>
    <lineage>
        <taxon>Bacteria</taxon>
        <taxon>Pseudomonadati</taxon>
        <taxon>Pseudomonadota</taxon>
        <taxon>Alphaproteobacteria</taxon>
        <taxon>Rhodobacterales</taxon>
        <taxon>Roseobacteraceae</taxon>
        <taxon>Tropicibacter</taxon>
    </lineage>
</organism>
<feature type="domain" description="ABC transmembrane type-1" evidence="8">
    <location>
        <begin position="159"/>
        <end position="377"/>
    </location>
</feature>
<evidence type="ECO:0000313" key="10">
    <source>
        <dbReference type="Proteomes" id="UP001241605"/>
    </source>
</evidence>
<dbReference type="RefSeq" id="WP_282299425.1">
    <property type="nucleotide sequence ID" value="NZ_CP124616.1"/>
</dbReference>
<protein>
    <submittedName>
        <fullName evidence="9">ABC transporter permease</fullName>
    </submittedName>
</protein>
<sequence length="391" mass="43019">MGLFILRRVGVMMLTALCLTFIVFFLTNLYPNLEKLAKSEGNFRMTDIEVATWLSRNGYRSPVDPDVLAQFRSGQITQEEASSLVNTGFDPRLLRNYGEWLGVLPGFVIEDSEGNVSARCVLPGMTLDQAPKFCGILQGHWGWSTQFKQPVGDLVATRLGLTGKLMFWVIVLMVPSALIVGVLAGMREGSVTDRALSTFSITTTATPEYVSGVIFIALLASSKYGLSPLLVEWGWIESKTLFKGSAASAMDNATFENFFLPVLTIALYGMGYIARMTRASMAEVMTSQYIRTARLKGVSFPNIVMKHALRNALIAPFTVIMLQFPWLLNGVVIVETLFSYKGFGWNLVQAAGNNDIEMLLGVSVVSVIVVLVTQLISDIGYVYLNPRISVT</sequence>
<evidence type="ECO:0000313" key="9">
    <source>
        <dbReference type="EMBL" id="WGW02795.1"/>
    </source>
</evidence>
<accession>A0ABY8QDU7</accession>
<evidence type="ECO:0000256" key="1">
    <source>
        <dbReference type="ARBA" id="ARBA00004651"/>
    </source>
</evidence>
<dbReference type="PANTHER" id="PTHR30465:SF0">
    <property type="entry name" value="OLIGOPEPTIDE TRANSPORT SYSTEM PERMEASE PROTEIN APPB"/>
    <property type="match status" value="1"/>
</dbReference>
<gene>
    <name evidence="9" type="ORF">QF118_12705</name>
</gene>
<dbReference type="Proteomes" id="UP001241605">
    <property type="component" value="Chromosome"/>
</dbReference>
<evidence type="ECO:0000256" key="3">
    <source>
        <dbReference type="ARBA" id="ARBA00022475"/>
    </source>
</evidence>
<evidence type="ECO:0000256" key="7">
    <source>
        <dbReference type="RuleBase" id="RU363032"/>
    </source>
</evidence>
<feature type="transmembrane region" description="Helical" evidence="7">
    <location>
        <begin position="358"/>
        <end position="384"/>
    </location>
</feature>
<reference evidence="9 10" key="1">
    <citation type="submission" date="2023-05" db="EMBL/GenBank/DDBJ databases">
        <title>YMD87, complete Genome.</title>
        <authorList>
            <person name="Zhang J."/>
            <person name="Xu X."/>
        </authorList>
    </citation>
    <scope>NUCLEOTIDE SEQUENCE [LARGE SCALE GENOMIC DNA]</scope>
    <source>
        <strain evidence="9 10">YMD87</strain>
    </source>
</reference>
<dbReference type="PANTHER" id="PTHR30465">
    <property type="entry name" value="INNER MEMBRANE ABC TRANSPORTER"/>
    <property type="match status" value="1"/>
</dbReference>
<comment type="similarity">
    <text evidence="7">Belongs to the binding-protein-dependent transport system permease family.</text>
</comment>
<dbReference type="CDD" id="cd06261">
    <property type="entry name" value="TM_PBP2"/>
    <property type="match status" value="1"/>
</dbReference>
<dbReference type="Pfam" id="PF00528">
    <property type="entry name" value="BPD_transp_1"/>
    <property type="match status" value="1"/>
</dbReference>
<dbReference type="InterPro" id="IPR035906">
    <property type="entry name" value="MetI-like_sf"/>
</dbReference>
<feature type="transmembrane region" description="Helical" evidence="7">
    <location>
        <begin position="258"/>
        <end position="275"/>
    </location>
</feature>
<keyword evidence="2 7" id="KW-0813">Transport</keyword>
<evidence type="ECO:0000256" key="2">
    <source>
        <dbReference type="ARBA" id="ARBA00022448"/>
    </source>
</evidence>
<comment type="subcellular location">
    <subcellularLocation>
        <location evidence="1 7">Cell membrane</location>
        <topology evidence="1 7">Multi-pass membrane protein</topology>
    </subcellularLocation>
</comment>
<dbReference type="SUPFAM" id="SSF161098">
    <property type="entry name" value="MetI-like"/>
    <property type="match status" value="1"/>
</dbReference>
<feature type="transmembrane region" description="Helical" evidence="7">
    <location>
        <begin position="9"/>
        <end position="30"/>
    </location>
</feature>
<evidence type="ECO:0000256" key="6">
    <source>
        <dbReference type="ARBA" id="ARBA00023136"/>
    </source>
</evidence>
<keyword evidence="4 7" id="KW-0812">Transmembrane</keyword>
<keyword evidence="5 7" id="KW-1133">Transmembrane helix</keyword>
<keyword evidence="10" id="KW-1185">Reference proteome</keyword>